<organism evidence="2 3">
    <name type="scientific">Roseovarius aquimarinus</name>
    <dbReference type="NCBI Taxonomy" id="1229156"/>
    <lineage>
        <taxon>Bacteria</taxon>
        <taxon>Pseudomonadati</taxon>
        <taxon>Pseudomonadota</taxon>
        <taxon>Alphaproteobacteria</taxon>
        <taxon>Rhodobacterales</taxon>
        <taxon>Roseobacteraceae</taxon>
        <taxon>Roseovarius</taxon>
    </lineage>
</organism>
<dbReference type="PANTHER" id="PTHR46211">
    <property type="entry name" value="GLYCEROPHOSPHORYL DIESTER PHOSPHODIESTERASE"/>
    <property type="match status" value="1"/>
</dbReference>
<gene>
    <name evidence="2" type="ORF">ACGRVM_13020</name>
</gene>
<dbReference type="InterPro" id="IPR017946">
    <property type="entry name" value="PLC-like_Pdiesterase_TIM-brl"/>
</dbReference>
<comment type="caution">
    <text evidence="2">The sequence shown here is derived from an EMBL/GenBank/DDBJ whole genome shotgun (WGS) entry which is preliminary data.</text>
</comment>
<evidence type="ECO:0000313" key="3">
    <source>
        <dbReference type="Proteomes" id="UP001607157"/>
    </source>
</evidence>
<accession>A0ABW7I9E5</accession>
<proteinExistence type="predicted"/>
<dbReference type="Proteomes" id="UP001607157">
    <property type="component" value="Unassembled WGS sequence"/>
</dbReference>
<dbReference type="RefSeq" id="WP_377172311.1">
    <property type="nucleotide sequence ID" value="NZ_JBHTJC010000003.1"/>
</dbReference>
<evidence type="ECO:0000259" key="1">
    <source>
        <dbReference type="PROSITE" id="PS51704"/>
    </source>
</evidence>
<reference evidence="2 3" key="1">
    <citation type="submission" date="2024-10" db="EMBL/GenBank/DDBJ databases">
        <authorList>
            <person name="Yang X.-N."/>
        </authorList>
    </citation>
    <scope>NUCLEOTIDE SEQUENCE [LARGE SCALE GENOMIC DNA]</scope>
    <source>
        <strain evidence="2 3">CAU 1059</strain>
    </source>
</reference>
<dbReference type="InterPro" id="IPR030395">
    <property type="entry name" value="GP_PDE_dom"/>
</dbReference>
<protein>
    <submittedName>
        <fullName evidence="2">Glycerophosphodiester phosphodiesterase family protein</fullName>
    </submittedName>
</protein>
<name>A0ABW7I9E5_9RHOB</name>
<keyword evidence="3" id="KW-1185">Reference proteome</keyword>
<dbReference type="PANTHER" id="PTHR46211:SF1">
    <property type="entry name" value="GLYCEROPHOSPHODIESTER PHOSPHODIESTERASE, CYTOPLASMIC"/>
    <property type="match status" value="1"/>
</dbReference>
<dbReference type="PROSITE" id="PS51704">
    <property type="entry name" value="GP_PDE"/>
    <property type="match status" value="1"/>
</dbReference>
<dbReference type="SUPFAM" id="SSF51695">
    <property type="entry name" value="PLC-like phosphodiesterases"/>
    <property type="match status" value="1"/>
</dbReference>
<feature type="domain" description="GP-PDE" evidence="1">
    <location>
        <begin position="10"/>
        <end position="255"/>
    </location>
</feature>
<sequence>MIRLHPDFLRLPLAHRALHVPGTERVENSRAAIRGAIAAGYGIEIDIQMSSDGVAMVFHDDALDRLTDAAGPIRAQSAAGLAGVMLKGTEESIPTLAEVLGEVAGRVPLLIELKDQHGQMGATTGALEAAVVRDLEGYGGPVALMSFNPDMVTRLADLAPHLARGIVSCDYAPEDSPELTAEICDRLRAIPDAEASGASFISHQWDDLERPRVAELKAAGLDVLCWTIRTPEAAKAARHIAQNITFEGYLPPLPA</sequence>
<dbReference type="EMBL" id="JBIHMM010000003">
    <property type="protein sequence ID" value="MFH0254821.1"/>
    <property type="molecule type" value="Genomic_DNA"/>
</dbReference>
<evidence type="ECO:0000313" key="2">
    <source>
        <dbReference type="EMBL" id="MFH0254821.1"/>
    </source>
</evidence>
<dbReference type="Gene3D" id="3.20.20.190">
    <property type="entry name" value="Phosphatidylinositol (PI) phosphodiesterase"/>
    <property type="match status" value="1"/>
</dbReference>
<dbReference type="Pfam" id="PF03009">
    <property type="entry name" value="GDPD"/>
    <property type="match status" value="1"/>
</dbReference>